<dbReference type="Proteomes" id="UP000774617">
    <property type="component" value="Unassembled WGS sequence"/>
</dbReference>
<dbReference type="EMBL" id="JAGTJR010000013">
    <property type="protein sequence ID" value="KAH7050143.1"/>
    <property type="molecule type" value="Genomic_DNA"/>
</dbReference>
<evidence type="ECO:0000313" key="4">
    <source>
        <dbReference type="EMBL" id="KAH7050143.1"/>
    </source>
</evidence>
<evidence type="ECO:0000256" key="1">
    <source>
        <dbReference type="ARBA" id="ARBA00022723"/>
    </source>
</evidence>
<keyword evidence="3" id="KW-0862">Zinc</keyword>
<evidence type="ECO:0008006" key="6">
    <source>
        <dbReference type="Google" id="ProtNLM"/>
    </source>
</evidence>
<keyword evidence="5" id="KW-1185">Reference proteome</keyword>
<keyword evidence="1" id="KW-0479">Metal-binding</keyword>
<gene>
    <name evidence="4" type="ORF">B0J12DRAFT_88197</name>
</gene>
<evidence type="ECO:0000313" key="5">
    <source>
        <dbReference type="Proteomes" id="UP000774617"/>
    </source>
</evidence>
<organism evidence="4 5">
    <name type="scientific">Macrophomina phaseolina</name>
    <dbReference type="NCBI Taxonomy" id="35725"/>
    <lineage>
        <taxon>Eukaryota</taxon>
        <taxon>Fungi</taxon>
        <taxon>Dikarya</taxon>
        <taxon>Ascomycota</taxon>
        <taxon>Pezizomycotina</taxon>
        <taxon>Dothideomycetes</taxon>
        <taxon>Dothideomycetes incertae sedis</taxon>
        <taxon>Botryosphaeriales</taxon>
        <taxon>Botryosphaeriaceae</taxon>
        <taxon>Macrophomina</taxon>
    </lineage>
</organism>
<proteinExistence type="predicted"/>
<dbReference type="SUPFAM" id="SSF57850">
    <property type="entry name" value="RING/U-box"/>
    <property type="match status" value="3"/>
</dbReference>
<reference evidence="4 5" key="1">
    <citation type="journal article" date="2021" name="Nat. Commun.">
        <title>Genetic determinants of endophytism in the Arabidopsis root mycobiome.</title>
        <authorList>
            <person name="Mesny F."/>
            <person name="Miyauchi S."/>
            <person name="Thiergart T."/>
            <person name="Pickel B."/>
            <person name="Atanasova L."/>
            <person name="Karlsson M."/>
            <person name="Huettel B."/>
            <person name="Barry K.W."/>
            <person name="Haridas S."/>
            <person name="Chen C."/>
            <person name="Bauer D."/>
            <person name="Andreopoulos W."/>
            <person name="Pangilinan J."/>
            <person name="LaButti K."/>
            <person name="Riley R."/>
            <person name="Lipzen A."/>
            <person name="Clum A."/>
            <person name="Drula E."/>
            <person name="Henrissat B."/>
            <person name="Kohler A."/>
            <person name="Grigoriev I.V."/>
            <person name="Martin F.M."/>
            <person name="Hacquard S."/>
        </authorList>
    </citation>
    <scope>NUCLEOTIDE SEQUENCE [LARGE SCALE GENOMIC DNA]</scope>
    <source>
        <strain evidence="4 5">MPI-SDFR-AT-0080</strain>
    </source>
</reference>
<protein>
    <recommendedName>
        <fullName evidence="6">Zinc finger ZZ-type protein</fullName>
    </recommendedName>
</protein>
<dbReference type="InterPro" id="IPR043145">
    <property type="entry name" value="Znf_ZZ_sf"/>
</dbReference>
<evidence type="ECO:0000256" key="3">
    <source>
        <dbReference type="ARBA" id="ARBA00022833"/>
    </source>
</evidence>
<comment type="caution">
    <text evidence="4">The sequence shown here is derived from an EMBL/GenBank/DDBJ whole genome shotgun (WGS) entry which is preliminary data.</text>
</comment>
<accession>A0ABQ8GAK2</accession>
<evidence type="ECO:0000256" key="2">
    <source>
        <dbReference type="ARBA" id="ARBA00022771"/>
    </source>
</evidence>
<sequence>MGLHDTFDFDEAAYVAKTAARPTAILQEEEIKKLRQHFAASCSIGAGVGHSIHSAGISLGVSAFGLRRLVVARRKLAIIRAELTRRGVALHDPTKRDVAIPVGAALAGMGLGAEIGHLVGGLMPTPALPPGTHLDHAGNVVGDVGGAAEGFVHGVADQAGAVGHEVQAHLAGALAGHVGGEVAASAAGDGHAVGYVAGILAAKKTEEFIAEVVGEAVFAYAMEKLLDPEIKMEMALKGRCSRLLGPLGQYCRGCGQSIREGRFAHCCQGDDSFDLCMPCFSSGTTCQCPDRQMVVMQKSVAGDVVISEKGESCRRLASAAEVKCYKCQKDVTQGRYYYCDSCNASSDGCDICEECYASGHTCETPDSHRLYVYLKANVPKNVGPYAYISVDSVSCMTCQKTVEQGPYYYCSWCGDFIMCERCYEMGRGCKNREAGHILDRYYVYSGMYSVAGDFHDKKCRFCKDVLGHSGDAFYRCTKCGDDKGHFDLCGSCYTKGAGCQDRSHRLAKYIIQ</sequence>
<dbReference type="Gene3D" id="3.30.60.90">
    <property type="match status" value="1"/>
</dbReference>
<name>A0ABQ8GAK2_9PEZI</name>
<keyword evidence="2" id="KW-0863">Zinc-finger</keyword>